<dbReference type="PANTHER" id="PTHR12905:SF16">
    <property type="entry name" value="SER_THR PROTEIN PHOSPHATASE FAMILY PROTEIN (AFU_ORTHOLOGUE AFUA_1G06000)"/>
    <property type="match status" value="1"/>
</dbReference>
<feature type="region of interest" description="Disordered" evidence="1">
    <location>
        <begin position="340"/>
        <end position="361"/>
    </location>
</feature>
<dbReference type="EMBL" id="AL513463">
    <property type="protein sequence ID" value="CAC28758.2"/>
    <property type="molecule type" value="Genomic_DNA"/>
</dbReference>
<dbReference type="InterPro" id="IPR051693">
    <property type="entry name" value="UPF0046_metallophosphoest"/>
</dbReference>
<proteinExistence type="predicted"/>
<dbReference type="PANTHER" id="PTHR12905">
    <property type="entry name" value="METALLOPHOSPHOESTERASE"/>
    <property type="match status" value="1"/>
</dbReference>
<dbReference type="GO" id="GO:0016787">
    <property type="term" value="F:hydrolase activity"/>
    <property type="evidence" value="ECO:0007669"/>
    <property type="project" value="InterPro"/>
</dbReference>
<accession>Q9C2F4</accession>
<feature type="compositionally biased region" description="Polar residues" evidence="1">
    <location>
        <begin position="202"/>
        <end position="211"/>
    </location>
</feature>
<name>Q9C2F4_NEUCS</name>
<feature type="domain" description="Calcineurin-like phosphoesterase" evidence="2">
    <location>
        <begin position="15"/>
        <end position="303"/>
    </location>
</feature>
<sequence>MKSSPSDRPPTRRTRIVCISDTHNCTIKLPKGDVLIHAGDLTNQGSLSELTKAIQWLEKADFEAKVVIAGNHDKALNPAPSSESSQHQALSPESCHFHNQSLPNPKECLSLFATHGPSITYLRHESAEIKLTQPKGPRTKFKVFGSPGTPGLGEKWAFGYERDVNDPNRARYPHQENGGGRAVATEMKSGSQSNPEKETGRSDPQSHFSPISNSISAKEIWSSIPPDTDIIVTHTPPYGHCDLGVVRGSDGSDDGGSPSKTGVTGGEEAETRTETDRHLGCQSLLQRLSVVRPRLHVCGHVHRARGAERVRWSPVSSPSASVSMGMEDDGEIGWIESTTEKWTDPSPDPKSGKISLVDLTGRGRGEGSGKLDWVDVDTVIETEVMEQENPKGKYEILTISNRGERQRYLSVKQRKLRSITVRSHKAHSQCRYPKILVTATTTEERHWA</sequence>
<organism evidence="3">
    <name type="scientific">Neurospora crassa</name>
    <dbReference type="NCBI Taxonomy" id="5141"/>
    <lineage>
        <taxon>Eukaryota</taxon>
        <taxon>Fungi</taxon>
        <taxon>Dikarya</taxon>
        <taxon>Ascomycota</taxon>
        <taxon>Pezizomycotina</taxon>
        <taxon>Sordariomycetes</taxon>
        <taxon>Sordariomycetidae</taxon>
        <taxon>Sordariales</taxon>
        <taxon>Sordariaceae</taxon>
        <taxon>Neurospora</taxon>
    </lineage>
</organism>
<feature type="region of interest" description="Disordered" evidence="1">
    <location>
        <begin position="245"/>
        <end position="276"/>
    </location>
</feature>
<evidence type="ECO:0000256" key="1">
    <source>
        <dbReference type="SAM" id="MobiDB-lite"/>
    </source>
</evidence>
<dbReference type="CDD" id="cd07379">
    <property type="entry name" value="MPP_239FB"/>
    <property type="match status" value="1"/>
</dbReference>
<evidence type="ECO:0000259" key="2">
    <source>
        <dbReference type="Pfam" id="PF00149"/>
    </source>
</evidence>
<protein>
    <submittedName>
        <fullName evidence="3">Uncharacterized protein 9G6.100</fullName>
    </submittedName>
</protein>
<reference evidence="3" key="1">
    <citation type="submission" date="2001-02" db="EMBL/GenBank/DDBJ databases">
        <authorList>
            <person name="Schulte U."/>
            <person name="Aign V."/>
            <person name="Hoheisel J."/>
            <person name="Brandt P."/>
            <person name="Fartmann B."/>
            <person name="Holland R."/>
            <person name="Nyakatura G."/>
            <person name="Mewes H.W."/>
            <person name="Mannhaupt G."/>
        </authorList>
    </citation>
    <scope>NUCLEOTIDE SEQUENCE</scope>
</reference>
<dbReference type="VEuPathDB" id="FungiDB:NCU04147"/>
<dbReference type="Pfam" id="PF00149">
    <property type="entry name" value="Metallophos"/>
    <property type="match status" value="1"/>
</dbReference>
<feature type="region of interest" description="Disordered" evidence="1">
    <location>
        <begin position="76"/>
        <end position="98"/>
    </location>
</feature>
<reference evidence="3" key="2">
    <citation type="submission" date="2001-11" db="EMBL/GenBank/DDBJ databases">
        <authorList>
            <person name="German Neurospora genome project"/>
        </authorList>
    </citation>
    <scope>NUCLEOTIDE SEQUENCE</scope>
</reference>
<dbReference type="SUPFAM" id="SSF56300">
    <property type="entry name" value="Metallo-dependent phosphatases"/>
    <property type="match status" value="1"/>
</dbReference>
<feature type="region of interest" description="Disordered" evidence="1">
    <location>
        <begin position="166"/>
        <end position="211"/>
    </location>
</feature>
<gene>
    <name evidence="3" type="primary">9G6.100</name>
</gene>
<dbReference type="AlphaFoldDB" id="Q9C2F4"/>
<dbReference type="InterPro" id="IPR004843">
    <property type="entry name" value="Calcineurin-like_PHP"/>
</dbReference>
<dbReference type="Gene3D" id="3.60.21.10">
    <property type="match status" value="2"/>
</dbReference>
<feature type="compositionally biased region" description="Polar residues" evidence="1">
    <location>
        <begin position="79"/>
        <end position="98"/>
    </location>
</feature>
<evidence type="ECO:0000313" key="3">
    <source>
        <dbReference type="EMBL" id="CAC28758.2"/>
    </source>
</evidence>
<dbReference type="InterPro" id="IPR029052">
    <property type="entry name" value="Metallo-depent_PP-like"/>
</dbReference>